<feature type="domain" description="RsbT co-antagonist protein RsbRD N-terminal" evidence="3">
    <location>
        <begin position="48"/>
        <end position="151"/>
    </location>
</feature>
<dbReference type="InterPro" id="IPR042070">
    <property type="entry name" value="PucR_C-HTH_sf"/>
</dbReference>
<protein>
    <submittedName>
        <fullName evidence="5">PucR C-terminal helix-turn-helix domain-containing protein</fullName>
    </submittedName>
</protein>
<dbReference type="OrthoDB" id="5241664at2"/>
<dbReference type="InterPro" id="IPR025751">
    <property type="entry name" value="RsbRD_N_dom"/>
</dbReference>
<dbReference type="PANTHER" id="PTHR33744:SF1">
    <property type="entry name" value="DNA-BINDING TRANSCRIPTIONAL ACTIVATOR ADER"/>
    <property type="match status" value="1"/>
</dbReference>
<accession>A0A1I5HG52</accession>
<evidence type="ECO:0000313" key="6">
    <source>
        <dbReference type="Proteomes" id="UP000183642"/>
    </source>
</evidence>
<dbReference type="RefSeq" id="WP_083427484.1">
    <property type="nucleotide sequence ID" value="NZ_FOWE01000009.1"/>
</dbReference>
<dbReference type="Pfam" id="PF14361">
    <property type="entry name" value="RsbRD_N"/>
    <property type="match status" value="1"/>
</dbReference>
<dbReference type="InterPro" id="IPR051448">
    <property type="entry name" value="CdaR-like_regulators"/>
</dbReference>
<name>A0A1I5HG52_9ACTN</name>
<evidence type="ECO:0000259" key="3">
    <source>
        <dbReference type="Pfam" id="PF14361"/>
    </source>
</evidence>
<dbReference type="Gene3D" id="1.10.10.2840">
    <property type="entry name" value="PucR C-terminal helix-turn-helix domain"/>
    <property type="match status" value="1"/>
</dbReference>
<dbReference type="InterPro" id="IPR041522">
    <property type="entry name" value="CdaR_GGDEF"/>
</dbReference>
<dbReference type="Pfam" id="PF13556">
    <property type="entry name" value="HTH_30"/>
    <property type="match status" value="1"/>
</dbReference>
<sequence length="414" mass="44181">MTTITNEPAVRTGRGSGGEVTGVLSELAEAASARSGVPVELLDGYPHALLTVARTGRGLSAEQEATCRRLGGQAVAMGVGLPALVAVHMHASRRLWSRLPELLTAVRERPLRPTELVGVGEAVWRAADAALAALTAGYVEAQRLVVRREEEFRREFVDDLLTGRSPIGPLIERAELFGLQLSGGHLVVVVEDGQPIDSGSAVRGSVEEALRARFATRGLLVEAKDGRLVCVVSSAPGGDRAGDVGDQVADLAGRAMSASVQQGRWRSGIGRPYAGPRGVQRSFQEAMEALETATRLRLPHRVVHAADLLVYRVLGRDEAALADLVRTVLEPLTTARGGAEPLVETLQAYFAAGSNAAEAARRLHLSVRAVTYRLQRVQELTGYSPGRPSQHLTLLVAVTGARLLGWPRRQLVSE</sequence>
<evidence type="ECO:0000256" key="1">
    <source>
        <dbReference type="ARBA" id="ARBA00006754"/>
    </source>
</evidence>
<feature type="domain" description="PucR C-terminal helix-turn-helix" evidence="2">
    <location>
        <begin position="342"/>
        <end position="398"/>
    </location>
</feature>
<dbReference type="Proteomes" id="UP000183642">
    <property type="component" value="Unassembled WGS sequence"/>
</dbReference>
<dbReference type="PANTHER" id="PTHR33744">
    <property type="entry name" value="CARBOHYDRATE DIACID REGULATOR"/>
    <property type="match status" value="1"/>
</dbReference>
<dbReference type="Pfam" id="PF17853">
    <property type="entry name" value="GGDEF_2"/>
    <property type="match status" value="1"/>
</dbReference>
<proteinExistence type="inferred from homology"/>
<dbReference type="InterPro" id="IPR025736">
    <property type="entry name" value="PucR_C-HTH_dom"/>
</dbReference>
<evidence type="ECO:0000259" key="2">
    <source>
        <dbReference type="Pfam" id="PF13556"/>
    </source>
</evidence>
<keyword evidence="6" id="KW-1185">Reference proteome</keyword>
<organism evidence="5 6">
    <name type="scientific">Geodermatophilus obscurus</name>
    <dbReference type="NCBI Taxonomy" id="1861"/>
    <lineage>
        <taxon>Bacteria</taxon>
        <taxon>Bacillati</taxon>
        <taxon>Actinomycetota</taxon>
        <taxon>Actinomycetes</taxon>
        <taxon>Geodermatophilales</taxon>
        <taxon>Geodermatophilaceae</taxon>
        <taxon>Geodermatophilus</taxon>
    </lineage>
</organism>
<evidence type="ECO:0000313" key="5">
    <source>
        <dbReference type="EMBL" id="SFO47318.1"/>
    </source>
</evidence>
<feature type="domain" description="CdaR GGDEF-like" evidence="4">
    <location>
        <begin position="163"/>
        <end position="291"/>
    </location>
</feature>
<gene>
    <name evidence="5" type="ORF">SAMN05660359_03699</name>
</gene>
<dbReference type="AlphaFoldDB" id="A0A1I5HG52"/>
<evidence type="ECO:0000259" key="4">
    <source>
        <dbReference type="Pfam" id="PF17853"/>
    </source>
</evidence>
<comment type="similarity">
    <text evidence="1">Belongs to the CdaR family.</text>
</comment>
<dbReference type="EMBL" id="FOWE01000009">
    <property type="protein sequence ID" value="SFO47318.1"/>
    <property type="molecule type" value="Genomic_DNA"/>
</dbReference>
<reference evidence="6" key="1">
    <citation type="submission" date="2016-10" db="EMBL/GenBank/DDBJ databases">
        <authorList>
            <person name="Varghese N."/>
            <person name="Submissions S."/>
        </authorList>
    </citation>
    <scope>NUCLEOTIDE SEQUENCE [LARGE SCALE GENOMIC DNA]</scope>
    <source>
        <strain evidence="6">DSM 43161</strain>
    </source>
</reference>